<evidence type="ECO:0000256" key="5">
    <source>
        <dbReference type="RuleBase" id="RU003829"/>
    </source>
</evidence>
<evidence type="ECO:0000256" key="2">
    <source>
        <dbReference type="ARBA" id="ARBA00022499"/>
    </source>
</evidence>
<feature type="compositionally biased region" description="Polar residues" evidence="6">
    <location>
        <begin position="81"/>
        <end position="94"/>
    </location>
</feature>
<keyword evidence="2" id="KW-1017">Isopeptide bond</keyword>
<dbReference type="PROSITE" id="PS50069">
    <property type="entry name" value="CULLIN_2"/>
    <property type="match status" value="1"/>
</dbReference>
<dbReference type="SUPFAM" id="SSF46785">
    <property type="entry name" value="Winged helix' DNA-binding domain"/>
    <property type="match status" value="1"/>
</dbReference>
<evidence type="ECO:0000313" key="8">
    <source>
        <dbReference type="EMBL" id="KAF2486281.1"/>
    </source>
</evidence>
<dbReference type="InterPro" id="IPR059120">
    <property type="entry name" value="Cullin-like_AB"/>
</dbReference>
<dbReference type="FunFam" id="1.20.1310.10:FF:000031">
    <property type="entry name" value="Ubiquitin ligase subunit CulD"/>
    <property type="match status" value="1"/>
</dbReference>
<dbReference type="InterPro" id="IPR036388">
    <property type="entry name" value="WH-like_DNA-bd_sf"/>
</dbReference>
<dbReference type="Proteomes" id="UP000799767">
    <property type="component" value="Unassembled WGS sequence"/>
</dbReference>
<keyword evidence="9" id="KW-1185">Reference proteome</keyword>
<dbReference type="SUPFAM" id="SSF75632">
    <property type="entry name" value="Cullin homology domain"/>
    <property type="match status" value="1"/>
</dbReference>
<protein>
    <submittedName>
        <fullName evidence="8">Cullin family-domain-containing protein</fullName>
    </submittedName>
</protein>
<organism evidence="8 9">
    <name type="scientific">Neohortaea acidophila</name>
    <dbReference type="NCBI Taxonomy" id="245834"/>
    <lineage>
        <taxon>Eukaryota</taxon>
        <taxon>Fungi</taxon>
        <taxon>Dikarya</taxon>
        <taxon>Ascomycota</taxon>
        <taxon>Pezizomycotina</taxon>
        <taxon>Dothideomycetes</taxon>
        <taxon>Dothideomycetidae</taxon>
        <taxon>Mycosphaerellales</taxon>
        <taxon>Teratosphaeriaceae</taxon>
        <taxon>Neohortaea</taxon>
    </lineage>
</organism>
<evidence type="ECO:0000256" key="4">
    <source>
        <dbReference type="PROSITE-ProRule" id="PRU00330"/>
    </source>
</evidence>
<dbReference type="InterPro" id="IPR019559">
    <property type="entry name" value="Cullin_neddylation_domain"/>
</dbReference>
<evidence type="ECO:0000256" key="6">
    <source>
        <dbReference type="SAM" id="MobiDB-lite"/>
    </source>
</evidence>
<evidence type="ECO:0000259" key="7">
    <source>
        <dbReference type="PROSITE" id="PS50069"/>
    </source>
</evidence>
<feature type="region of interest" description="Disordered" evidence="6">
    <location>
        <begin position="1"/>
        <end position="143"/>
    </location>
</feature>
<dbReference type="Gene3D" id="1.10.10.10">
    <property type="entry name" value="Winged helix-like DNA-binding domain superfamily/Winged helix DNA-binding domain"/>
    <property type="match status" value="1"/>
</dbReference>
<dbReference type="Pfam" id="PF10557">
    <property type="entry name" value="Cullin_Nedd8"/>
    <property type="match status" value="1"/>
</dbReference>
<dbReference type="GO" id="GO:0031461">
    <property type="term" value="C:cullin-RING ubiquitin ligase complex"/>
    <property type="evidence" value="ECO:0007669"/>
    <property type="project" value="InterPro"/>
</dbReference>
<evidence type="ECO:0000313" key="9">
    <source>
        <dbReference type="Proteomes" id="UP000799767"/>
    </source>
</evidence>
<dbReference type="RefSeq" id="XP_033592850.1">
    <property type="nucleotide sequence ID" value="XM_033731991.1"/>
</dbReference>
<dbReference type="Gene3D" id="3.30.230.130">
    <property type="entry name" value="Cullin, Chain C, Domain 2"/>
    <property type="match status" value="1"/>
</dbReference>
<dbReference type="Pfam" id="PF00888">
    <property type="entry name" value="Cullin"/>
    <property type="match status" value="1"/>
</dbReference>
<dbReference type="AlphaFoldDB" id="A0A6A6Q2N4"/>
<dbReference type="EMBL" id="MU001632">
    <property type="protein sequence ID" value="KAF2486281.1"/>
    <property type="molecule type" value="Genomic_DNA"/>
</dbReference>
<comment type="similarity">
    <text evidence="1 4 5">Belongs to the cullin family.</text>
</comment>
<keyword evidence="3" id="KW-0832">Ubl conjugation</keyword>
<dbReference type="Gene3D" id="1.20.1310.10">
    <property type="entry name" value="Cullin Repeats"/>
    <property type="match status" value="4"/>
</dbReference>
<dbReference type="FunFam" id="1.10.10.10:FF:000014">
    <property type="entry name" value="Cullin 1"/>
    <property type="match status" value="1"/>
</dbReference>
<dbReference type="PROSITE" id="PS01256">
    <property type="entry name" value="CULLIN_1"/>
    <property type="match status" value="1"/>
</dbReference>
<evidence type="ECO:0000256" key="3">
    <source>
        <dbReference type="ARBA" id="ARBA00022843"/>
    </source>
</evidence>
<dbReference type="InterPro" id="IPR045093">
    <property type="entry name" value="Cullin"/>
</dbReference>
<evidence type="ECO:0000256" key="1">
    <source>
        <dbReference type="ARBA" id="ARBA00006019"/>
    </source>
</evidence>
<dbReference type="InterPro" id="IPR036317">
    <property type="entry name" value="Cullin_homology_sf"/>
</dbReference>
<dbReference type="InterPro" id="IPR001373">
    <property type="entry name" value="Cullin_N"/>
</dbReference>
<dbReference type="OrthoDB" id="27073at2759"/>
<dbReference type="GO" id="GO:0006511">
    <property type="term" value="P:ubiquitin-dependent protein catabolic process"/>
    <property type="evidence" value="ECO:0007669"/>
    <property type="project" value="InterPro"/>
</dbReference>
<name>A0A6A6Q2N4_9PEZI</name>
<dbReference type="SMART" id="SM00182">
    <property type="entry name" value="CULLIN"/>
    <property type="match status" value="1"/>
</dbReference>
<gene>
    <name evidence="8" type="ORF">BDY17DRAFT_276074</name>
</gene>
<dbReference type="PANTHER" id="PTHR11932">
    <property type="entry name" value="CULLIN"/>
    <property type="match status" value="1"/>
</dbReference>
<dbReference type="InterPro" id="IPR016159">
    <property type="entry name" value="Cullin_repeat-like_dom_sf"/>
</dbReference>
<sequence length="930" mass="104022">MPPPAGPQSARPKALSTTPTDRKRKRNTSTTNHQSPSSEHQQQTLQSLFAGQQKPHVNGPTPSSPSSKRLRNPHPAAPSTPLATSEMYTFSSRSPPVANGANGSNGVIDLTSASPLPSPQSRRINGATPIKRNTPAGVGINPHTGAKKLVVKNLKTHTSWDGKAYLEKIWGQLDEALTVIFKDGDAGQQQRGFFSKEDLYRGVENVCRQGGASTLFSRLEGRCRTHVERDMFEPLAGKAGTDQPVDLLVRVLAHWTRWKEQMVTIRAVFFFLDRSYLLSSSKPTLAELTPLLFRDVIVNSALLKEAIIGGACKLVDADRRKTGAPSVDGELLFKQAVDMFHELSVYTASFEPAFLTMTQSWIAKASDEMIVEKSVAEYVAWAGQVIEKEMKRCDAFALDNSTRRDLLALLEDHLVVRKTTDLVEFEALATMLDNNATADVTALYALLNRRRLGHQLRPSFDKWVDETGTGIVLAKDSDDMIIHLLSLKRRLDFVWVNSFQKDESLAHGLRESFALFMNKTKKGESTWGTDNTKVGEMIAKYVDQLLRGGAKAIPDVLTVRRASSITGQRPVIVSNGKPVEEDNEDIEVDEDEEVNIQLDQVLDLFRFVQGKAVFEAFYKKDLARRLLMGRSASADAERSMLTRLKTECGGQFTQNLEQMFKDVELAREEMQSYKQRLEDRIGWDKGKNVDLSVNILSAAAWPTYPDIPVNVPASISKAINDFELHYKSKHSGRKLDWKHALAHCQMRATFGKGSKELVVSSFQAIVLLLFNGRGEDEHVDYAHILNETGLPEPEVKRTLQSLACAKLRPLTKHPKGKDINATDTFTINTAFEHPKYRVKINQVQLKETKEENKETHIRVAEDRNFECQAAIVRILKSRKTIAHAELVAEVIKATMSRGVLGVGDIKKNIDRLIEKDYMEREEGNMYSYIA</sequence>
<dbReference type="GeneID" id="54472993"/>
<accession>A0A6A6Q2N4</accession>
<dbReference type="SMART" id="SM00884">
    <property type="entry name" value="Cullin_Nedd8"/>
    <property type="match status" value="1"/>
</dbReference>
<proteinExistence type="inferred from homology"/>
<feature type="compositionally biased region" description="Polar residues" evidence="6">
    <location>
        <begin position="28"/>
        <end position="50"/>
    </location>
</feature>
<feature type="domain" description="Cullin family profile" evidence="7">
    <location>
        <begin position="533"/>
        <end position="803"/>
    </location>
</feature>
<dbReference type="Pfam" id="PF26557">
    <property type="entry name" value="Cullin_AB"/>
    <property type="match status" value="1"/>
</dbReference>
<dbReference type="InterPro" id="IPR036390">
    <property type="entry name" value="WH_DNA-bd_sf"/>
</dbReference>
<dbReference type="GO" id="GO:0031625">
    <property type="term" value="F:ubiquitin protein ligase binding"/>
    <property type="evidence" value="ECO:0007669"/>
    <property type="project" value="InterPro"/>
</dbReference>
<reference evidence="8" key="1">
    <citation type="journal article" date="2020" name="Stud. Mycol.">
        <title>101 Dothideomycetes genomes: a test case for predicting lifestyles and emergence of pathogens.</title>
        <authorList>
            <person name="Haridas S."/>
            <person name="Albert R."/>
            <person name="Binder M."/>
            <person name="Bloem J."/>
            <person name="Labutti K."/>
            <person name="Salamov A."/>
            <person name="Andreopoulos B."/>
            <person name="Baker S."/>
            <person name="Barry K."/>
            <person name="Bills G."/>
            <person name="Bluhm B."/>
            <person name="Cannon C."/>
            <person name="Castanera R."/>
            <person name="Culley D."/>
            <person name="Daum C."/>
            <person name="Ezra D."/>
            <person name="Gonzalez J."/>
            <person name="Henrissat B."/>
            <person name="Kuo A."/>
            <person name="Liang C."/>
            <person name="Lipzen A."/>
            <person name="Lutzoni F."/>
            <person name="Magnuson J."/>
            <person name="Mondo S."/>
            <person name="Nolan M."/>
            <person name="Ohm R."/>
            <person name="Pangilinan J."/>
            <person name="Park H.-J."/>
            <person name="Ramirez L."/>
            <person name="Alfaro M."/>
            <person name="Sun H."/>
            <person name="Tritt A."/>
            <person name="Yoshinaga Y."/>
            <person name="Zwiers L.-H."/>
            <person name="Turgeon B."/>
            <person name="Goodwin S."/>
            <person name="Spatafora J."/>
            <person name="Crous P."/>
            <person name="Grigoriev I."/>
        </authorList>
    </citation>
    <scope>NUCLEOTIDE SEQUENCE</scope>
    <source>
        <strain evidence="8">CBS 113389</strain>
    </source>
</reference>
<dbReference type="SUPFAM" id="SSF74788">
    <property type="entry name" value="Cullin repeat-like"/>
    <property type="match status" value="1"/>
</dbReference>
<dbReference type="InterPro" id="IPR016158">
    <property type="entry name" value="Cullin_homology"/>
</dbReference>
<dbReference type="InterPro" id="IPR016157">
    <property type="entry name" value="Cullin_CS"/>
</dbReference>
<feature type="compositionally biased region" description="Polar residues" evidence="6">
    <location>
        <begin position="101"/>
        <end position="123"/>
    </location>
</feature>